<feature type="transmembrane region" description="Helical" evidence="7">
    <location>
        <begin position="283"/>
        <end position="301"/>
    </location>
</feature>
<dbReference type="InterPro" id="IPR004710">
    <property type="entry name" value="Bilac:Na_transpt"/>
</dbReference>
<evidence type="ECO:0000256" key="6">
    <source>
        <dbReference type="ARBA" id="ARBA00023136"/>
    </source>
</evidence>
<gene>
    <name evidence="8" type="ORF">Ccrd_020062</name>
</gene>
<feature type="transmembrane region" description="Helical" evidence="7">
    <location>
        <begin position="364"/>
        <end position="389"/>
    </location>
</feature>
<organism evidence="8 9">
    <name type="scientific">Cynara cardunculus var. scolymus</name>
    <name type="common">Globe artichoke</name>
    <name type="synonym">Cynara scolymus</name>
    <dbReference type="NCBI Taxonomy" id="59895"/>
    <lineage>
        <taxon>Eukaryota</taxon>
        <taxon>Viridiplantae</taxon>
        <taxon>Streptophyta</taxon>
        <taxon>Embryophyta</taxon>
        <taxon>Tracheophyta</taxon>
        <taxon>Spermatophyta</taxon>
        <taxon>Magnoliopsida</taxon>
        <taxon>eudicotyledons</taxon>
        <taxon>Gunneridae</taxon>
        <taxon>Pentapetalae</taxon>
        <taxon>asterids</taxon>
        <taxon>campanulids</taxon>
        <taxon>Asterales</taxon>
        <taxon>Asteraceae</taxon>
        <taxon>Carduoideae</taxon>
        <taxon>Cardueae</taxon>
        <taxon>Carduinae</taxon>
        <taxon>Cynara</taxon>
    </lineage>
</organism>
<evidence type="ECO:0000313" key="8">
    <source>
        <dbReference type="EMBL" id="KVI01662.1"/>
    </source>
</evidence>
<dbReference type="Gene3D" id="1.20.1530.20">
    <property type="match status" value="1"/>
</dbReference>
<dbReference type="Proteomes" id="UP000243975">
    <property type="component" value="Unassembled WGS sequence"/>
</dbReference>
<evidence type="ECO:0000256" key="1">
    <source>
        <dbReference type="ARBA" id="ARBA00004119"/>
    </source>
</evidence>
<keyword evidence="9" id="KW-1185">Reference proteome</keyword>
<dbReference type="Gramene" id="KVI01662">
    <property type="protein sequence ID" value="KVI01662"/>
    <property type="gene ID" value="Ccrd_020062"/>
</dbReference>
<feature type="transmembrane region" description="Helical" evidence="7">
    <location>
        <begin position="183"/>
        <end position="203"/>
    </location>
</feature>
<proteinExistence type="inferred from homology"/>
<evidence type="ECO:0000256" key="7">
    <source>
        <dbReference type="SAM" id="Phobius"/>
    </source>
</evidence>
<evidence type="ECO:0000256" key="4">
    <source>
        <dbReference type="ARBA" id="ARBA00022692"/>
    </source>
</evidence>
<evidence type="ECO:0000256" key="5">
    <source>
        <dbReference type="ARBA" id="ARBA00022989"/>
    </source>
</evidence>
<evidence type="ECO:0000256" key="3">
    <source>
        <dbReference type="ARBA" id="ARBA00006528"/>
    </source>
</evidence>
<comment type="similarity">
    <text evidence="3">Belongs to the bile acid:sodium symporter (BASS) (TC 2.A.28) family.</text>
</comment>
<sequence length="458" mass="48863">MDGITRALQCLALSQSVTMALSPPSVAQIYTKTRTKKDSKNTMSPALCIPPPVLRTHHHHHSRIQIPLLRSNITTKPANPIFQNPKQLRSRSRISTVRSCQQNPGESLPSNTRLETLLSAAASLYPVYVTVGGVVAFLKPSTFSWFVERAPDSYSFSLGFIMLSMGLTLEFKDLLNLFMQRPLSILFGCASQYTIMPAFGFVISKLLGLSPSLSVGLILLSCCPGGTASNVVSFVSALQVSTSSNVTLLAQGDVPLSIVMTVCSTLAAVFLTPLLAKVLAGTYIHVVVAPVLLGSYLQSTFPKAVKTALPFAPLLAVLTSSLLACSVFSENVARLKSSMVLTSLSSDISPLVYAQAFLSSEMGMIVLSVLLLHFAGFFVGYIAAALAGFKEPQRRAVSIEVGMQNSSLGVVLAASHFSSAMVAVPPAVSAVIMNIMGSSLGFFWRFVDPSDPQCSSKD</sequence>
<dbReference type="PANTHER" id="PTHR10361:SF66">
    <property type="entry name" value="OS12G0170300 PROTEIN"/>
    <property type="match status" value="1"/>
</dbReference>
<feature type="transmembrane region" description="Helical" evidence="7">
    <location>
        <begin position="256"/>
        <end position="276"/>
    </location>
</feature>
<feature type="transmembrane region" description="Helical" evidence="7">
    <location>
        <begin position="117"/>
        <end position="138"/>
    </location>
</feature>
<dbReference type="InterPro" id="IPR038770">
    <property type="entry name" value="Na+/solute_symporter_sf"/>
</dbReference>
<keyword evidence="6 7" id="KW-0472">Membrane</keyword>
<evidence type="ECO:0000256" key="2">
    <source>
        <dbReference type="ARBA" id="ARBA00004141"/>
    </source>
</evidence>
<dbReference type="PANTHER" id="PTHR10361">
    <property type="entry name" value="SODIUM-BILE ACID COTRANSPORTER"/>
    <property type="match status" value="1"/>
</dbReference>
<dbReference type="InterPro" id="IPR002657">
    <property type="entry name" value="BilAc:Na_symport/Acr3"/>
</dbReference>
<dbReference type="GO" id="GO:0009941">
    <property type="term" value="C:chloroplast envelope"/>
    <property type="evidence" value="ECO:0007669"/>
    <property type="project" value="UniProtKB-SubCell"/>
</dbReference>
<comment type="caution">
    <text evidence="8">The sequence shown here is derived from an EMBL/GenBank/DDBJ whole genome shotgun (WGS) entry which is preliminary data.</text>
</comment>
<reference evidence="8 9" key="1">
    <citation type="journal article" date="2016" name="Sci. Rep.">
        <title>The genome sequence of the outbreeding globe artichoke constructed de novo incorporating a phase-aware low-pass sequencing strategy of F1 progeny.</title>
        <authorList>
            <person name="Scaglione D."/>
            <person name="Reyes-Chin-Wo S."/>
            <person name="Acquadro A."/>
            <person name="Froenicke L."/>
            <person name="Portis E."/>
            <person name="Beitel C."/>
            <person name="Tirone M."/>
            <person name="Mauro R."/>
            <person name="Lo Monaco A."/>
            <person name="Mauromicale G."/>
            <person name="Faccioli P."/>
            <person name="Cattivelli L."/>
            <person name="Rieseberg L."/>
            <person name="Michelmore R."/>
            <person name="Lanteri S."/>
        </authorList>
    </citation>
    <scope>NUCLEOTIDE SEQUENCE [LARGE SCALE GENOMIC DNA]</scope>
    <source>
        <strain evidence="8">2C</strain>
    </source>
</reference>
<keyword evidence="4 7" id="KW-0812">Transmembrane</keyword>
<dbReference type="OMA" id="CASQYTI"/>
<name>A0A103Y361_CYNCS</name>
<dbReference type="EMBL" id="LEKV01002832">
    <property type="protein sequence ID" value="KVI01662.1"/>
    <property type="molecule type" value="Genomic_DNA"/>
</dbReference>
<feature type="transmembrane region" description="Helical" evidence="7">
    <location>
        <begin position="307"/>
        <end position="328"/>
    </location>
</feature>
<keyword evidence="5 7" id="KW-1133">Transmembrane helix</keyword>
<dbReference type="AlphaFoldDB" id="A0A103Y361"/>
<feature type="transmembrane region" description="Helical" evidence="7">
    <location>
        <begin position="410"/>
        <end position="436"/>
    </location>
</feature>
<dbReference type="Pfam" id="PF01758">
    <property type="entry name" value="SBF"/>
    <property type="match status" value="1"/>
</dbReference>
<feature type="transmembrane region" description="Helical" evidence="7">
    <location>
        <begin position="150"/>
        <end position="171"/>
    </location>
</feature>
<comment type="subcellular location">
    <subcellularLocation>
        <location evidence="2">Membrane</location>
        <topology evidence="2">Multi-pass membrane protein</topology>
    </subcellularLocation>
    <subcellularLocation>
        <location evidence="1">Plastid</location>
        <location evidence="1">Chloroplast envelope</location>
    </subcellularLocation>
</comment>
<accession>A0A103Y361</accession>
<protein>
    <submittedName>
        <fullName evidence="8">Bile acid:sodium symporter</fullName>
    </submittedName>
</protein>
<dbReference type="GO" id="GO:0016020">
    <property type="term" value="C:membrane"/>
    <property type="evidence" value="ECO:0007669"/>
    <property type="project" value="UniProtKB-SubCell"/>
</dbReference>
<evidence type="ECO:0000313" key="9">
    <source>
        <dbReference type="Proteomes" id="UP000243975"/>
    </source>
</evidence>